<comment type="caution">
    <text evidence="1">The sequence shown here is derived from an EMBL/GenBank/DDBJ whole genome shotgun (WGS) entry which is preliminary data.</text>
</comment>
<accession>X6LX15</accession>
<sequence>MFAPLTQCAKKKKYRKMESRVLSSKIKSQDKQYLKVFFLDGKKCWGKKKGCEKGWEKKVDKILKKFLFKKNGKKYIKFYLRKMEKNIKFYLRKMKKNDKN</sequence>
<evidence type="ECO:0000313" key="1">
    <source>
        <dbReference type="EMBL" id="ETO05280.1"/>
    </source>
</evidence>
<organism evidence="1 2">
    <name type="scientific">Reticulomyxa filosa</name>
    <dbReference type="NCBI Taxonomy" id="46433"/>
    <lineage>
        <taxon>Eukaryota</taxon>
        <taxon>Sar</taxon>
        <taxon>Rhizaria</taxon>
        <taxon>Retaria</taxon>
        <taxon>Foraminifera</taxon>
        <taxon>Monothalamids</taxon>
        <taxon>Reticulomyxidae</taxon>
        <taxon>Reticulomyxa</taxon>
    </lineage>
</organism>
<dbReference type="AlphaFoldDB" id="X6LX15"/>
<proteinExistence type="predicted"/>
<gene>
    <name evidence="1" type="ORF">RFI_32116</name>
</gene>
<dbReference type="Proteomes" id="UP000023152">
    <property type="component" value="Unassembled WGS sequence"/>
</dbReference>
<protein>
    <submittedName>
        <fullName evidence="1">Uncharacterized protein</fullName>
    </submittedName>
</protein>
<keyword evidence="2" id="KW-1185">Reference proteome</keyword>
<name>X6LX15_RETFI</name>
<evidence type="ECO:0000313" key="2">
    <source>
        <dbReference type="Proteomes" id="UP000023152"/>
    </source>
</evidence>
<dbReference type="EMBL" id="ASPP01028317">
    <property type="protein sequence ID" value="ETO05280.1"/>
    <property type="molecule type" value="Genomic_DNA"/>
</dbReference>
<reference evidence="1 2" key="1">
    <citation type="journal article" date="2013" name="Curr. Biol.">
        <title>The Genome of the Foraminiferan Reticulomyxa filosa.</title>
        <authorList>
            <person name="Glockner G."/>
            <person name="Hulsmann N."/>
            <person name="Schleicher M."/>
            <person name="Noegel A.A."/>
            <person name="Eichinger L."/>
            <person name="Gallinger C."/>
            <person name="Pawlowski J."/>
            <person name="Sierra R."/>
            <person name="Euteneuer U."/>
            <person name="Pillet L."/>
            <person name="Moustafa A."/>
            <person name="Platzer M."/>
            <person name="Groth M."/>
            <person name="Szafranski K."/>
            <person name="Schliwa M."/>
        </authorList>
    </citation>
    <scope>NUCLEOTIDE SEQUENCE [LARGE SCALE GENOMIC DNA]</scope>
</reference>